<comment type="subcellular location">
    <subcellularLocation>
        <location evidence="2">Cell membrane</location>
        <topology evidence="2">Multi-pass membrane protein</topology>
    </subcellularLocation>
</comment>
<dbReference type="InterPro" id="IPR004358">
    <property type="entry name" value="Sig_transdc_His_kin-like_C"/>
</dbReference>
<sequence>MKDKLRKILSLKVSIFLIFLCIFFITYYSLDRIIIYGFLRKSMDETVTQVKWQSNILASDILAMDFLKNPDSDVADVEIQQMAYAYSARILIINSDYIIVKDNYIFDEGKTIITEDVINAFKGKSHSHINYKSSSAVITTPIIDDTGKISGVIKVSISGYATIQTINYMKRISIAVMIALLLVFSGILVFVIYKLTSPAKDMKEAILSLSDGDKNARIKKQTIKEYKDIGDAVNVLLDRLESIDGSRDEFVSNVSHELKTPMTSMKVLADSLLATENAPIEMYKEFMQDIAEEIDRENEIIGDLLNLVRTDGERAVLNIETVDVNELMEVVLKRLKPIAVKNNIEIIFESMRPVTASIDRVKFIIVLTNIIENAIKYNHPEGWVKITLNADHKFFYVDVSDSGIGIPEECKDQVFERFYRVDKARSRETGGTGLGLAITKNIVLLHKGTIKFYSKENEGTTFNIRIPLNYGGKAQ</sequence>
<dbReference type="InterPro" id="IPR036097">
    <property type="entry name" value="HisK_dim/P_sf"/>
</dbReference>
<dbReference type="Pfam" id="PF02518">
    <property type="entry name" value="HATPase_c"/>
    <property type="match status" value="1"/>
</dbReference>
<feature type="domain" description="HAMP" evidence="13">
    <location>
        <begin position="193"/>
        <end position="245"/>
    </location>
</feature>
<keyword evidence="7 11" id="KW-0812">Transmembrane</keyword>
<dbReference type="InterPro" id="IPR029151">
    <property type="entry name" value="Sensor-like_sf"/>
</dbReference>
<dbReference type="InterPro" id="IPR036890">
    <property type="entry name" value="HATPase_C_sf"/>
</dbReference>
<dbReference type="PROSITE" id="PS50885">
    <property type="entry name" value="HAMP"/>
    <property type="match status" value="1"/>
</dbReference>
<keyword evidence="8 14" id="KW-0418">Kinase</keyword>
<evidence type="ECO:0000256" key="3">
    <source>
        <dbReference type="ARBA" id="ARBA00012438"/>
    </source>
</evidence>
<dbReference type="Gene3D" id="1.10.287.130">
    <property type="match status" value="1"/>
</dbReference>
<evidence type="ECO:0000313" key="15">
    <source>
        <dbReference type="Proteomes" id="UP000018300"/>
    </source>
</evidence>
<accession>R5LFR3</accession>
<evidence type="ECO:0000256" key="1">
    <source>
        <dbReference type="ARBA" id="ARBA00000085"/>
    </source>
</evidence>
<keyword evidence="6" id="KW-0808">Transferase</keyword>
<keyword evidence="10" id="KW-0902">Two-component regulatory system</keyword>
<dbReference type="SUPFAM" id="SSF47384">
    <property type="entry name" value="Homodimeric domain of signal transducing histidine kinase"/>
    <property type="match status" value="1"/>
</dbReference>
<evidence type="ECO:0000256" key="9">
    <source>
        <dbReference type="ARBA" id="ARBA00022989"/>
    </source>
</evidence>
<dbReference type="SUPFAM" id="SSF103190">
    <property type="entry name" value="Sensory domain-like"/>
    <property type="match status" value="1"/>
</dbReference>
<evidence type="ECO:0000256" key="8">
    <source>
        <dbReference type="ARBA" id="ARBA00022777"/>
    </source>
</evidence>
<dbReference type="Pfam" id="PF00512">
    <property type="entry name" value="HisKA"/>
    <property type="match status" value="1"/>
</dbReference>
<dbReference type="GO" id="GO:0005886">
    <property type="term" value="C:plasma membrane"/>
    <property type="evidence" value="ECO:0007669"/>
    <property type="project" value="UniProtKB-SubCell"/>
</dbReference>
<feature type="transmembrane region" description="Helical" evidence="11">
    <location>
        <begin position="172"/>
        <end position="193"/>
    </location>
</feature>
<keyword evidence="5" id="KW-0597">Phosphoprotein</keyword>
<name>R5LFR3_9FIRM</name>
<evidence type="ECO:0000256" key="10">
    <source>
        <dbReference type="ARBA" id="ARBA00023012"/>
    </source>
</evidence>
<evidence type="ECO:0000256" key="6">
    <source>
        <dbReference type="ARBA" id="ARBA00022679"/>
    </source>
</evidence>
<dbReference type="GO" id="GO:0000155">
    <property type="term" value="F:phosphorelay sensor kinase activity"/>
    <property type="evidence" value="ECO:0007669"/>
    <property type="project" value="InterPro"/>
</dbReference>
<dbReference type="Gene3D" id="6.10.340.10">
    <property type="match status" value="1"/>
</dbReference>
<dbReference type="SUPFAM" id="SSF55874">
    <property type="entry name" value="ATPase domain of HSP90 chaperone/DNA topoisomerase II/histidine kinase"/>
    <property type="match status" value="1"/>
</dbReference>
<dbReference type="InterPro" id="IPR003594">
    <property type="entry name" value="HATPase_dom"/>
</dbReference>
<dbReference type="Proteomes" id="UP000018300">
    <property type="component" value="Unassembled WGS sequence"/>
</dbReference>
<dbReference type="PANTHER" id="PTHR45453">
    <property type="entry name" value="PHOSPHATE REGULON SENSOR PROTEIN PHOR"/>
    <property type="match status" value="1"/>
</dbReference>
<keyword evidence="9 11" id="KW-1133">Transmembrane helix</keyword>
<proteinExistence type="predicted"/>
<dbReference type="EMBL" id="CAYU010000082">
    <property type="protein sequence ID" value="CCY77988.1"/>
    <property type="molecule type" value="Genomic_DNA"/>
</dbReference>
<evidence type="ECO:0000313" key="14">
    <source>
        <dbReference type="EMBL" id="CCY77988.1"/>
    </source>
</evidence>
<dbReference type="SMART" id="SM00388">
    <property type="entry name" value="HisKA"/>
    <property type="match status" value="1"/>
</dbReference>
<dbReference type="Gene3D" id="3.30.565.10">
    <property type="entry name" value="Histidine kinase-like ATPase, C-terminal domain"/>
    <property type="match status" value="1"/>
</dbReference>
<keyword evidence="11" id="KW-0472">Membrane</keyword>
<keyword evidence="4" id="KW-1003">Cell membrane</keyword>
<dbReference type="PANTHER" id="PTHR45453:SF1">
    <property type="entry name" value="PHOSPHATE REGULON SENSOR PROTEIN PHOR"/>
    <property type="match status" value="1"/>
</dbReference>
<dbReference type="AlphaFoldDB" id="R5LFR3"/>
<comment type="catalytic activity">
    <reaction evidence="1">
        <text>ATP + protein L-histidine = ADP + protein N-phospho-L-histidine.</text>
        <dbReference type="EC" id="2.7.13.3"/>
    </reaction>
</comment>
<dbReference type="SMART" id="SM00387">
    <property type="entry name" value="HATPase_c"/>
    <property type="match status" value="1"/>
</dbReference>
<dbReference type="CDD" id="cd00075">
    <property type="entry name" value="HATPase"/>
    <property type="match status" value="1"/>
</dbReference>
<dbReference type="InterPro" id="IPR050351">
    <property type="entry name" value="BphY/WalK/GraS-like"/>
</dbReference>
<organism evidence="14 15">
    <name type="scientific">Eshraghiella crossota CAG:259</name>
    <dbReference type="NCBI Taxonomy" id="1263062"/>
    <lineage>
        <taxon>Bacteria</taxon>
        <taxon>Bacillati</taxon>
        <taxon>Bacillota</taxon>
        <taxon>Clostridia</taxon>
        <taxon>Lachnospirales</taxon>
        <taxon>Lachnospiraceae</taxon>
        <taxon>Eshraghiella</taxon>
    </lineage>
</organism>
<reference evidence="14" key="1">
    <citation type="submission" date="2012-11" db="EMBL/GenBank/DDBJ databases">
        <title>Dependencies among metagenomic species, viruses, plasmids and units of genetic variation.</title>
        <authorList>
            <person name="Nielsen H.B."/>
            <person name="Almeida M."/>
            <person name="Juncker A.S."/>
            <person name="Rasmussen S."/>
            <person name="Li J."/>
            <person name="Sunagawa S."/>
            <person name="Plichta D."/>
            <person name="Gautier L."/>
            <person name="Le Chatelier E."/>
            <person name="Peletier E."/>
            <person name="Bonde I."/>
            <person name="Nielsen T."/>
            <person name="Manichanh C."/>
            <person name="Arumugam M."/>
            <person name="Batto J."/>
            <person name="Santos M.B.Q.D."/>
            <person name="Blom N."/>
            <person name="Borruel N."/>
            <person name="Burgdorf K.S."/>
            <person name="Boumezbeur F."/>
            <person name="Casellas F."/>
            <person name="Dore J."/>
            <person name="Guarner F."/>
            <person name="Hansen T."/>
            <person name="Hildebrand F."/>
            <person name="Kaas R.S."/>
            <person name="Kennedy S."/>
            <person name="Kristiansen K."/>
            <person name="Kultima J.R."/>
            <person name="Leonard P."/>
            <person name="Levenez F."/>
            <person name="Lund O."/>
            <person name="Moumen B."/>
            <person name="Le Paslier D."/>
            <person name="Pons N."/>
            <person name="Pedersen O."/>
            <person name="Prifti E."/>
            <person name="Qin J."/>
            <person name="Raes J."/>
            <person name="Tap J."/>
            <person name="Tims S."/>
            <person name="Ussery D.W."/>
            <person name="Yamada T."/>
            <person name="MetaHit consortium"/>
            <person name="Renault P."/>
            <person name="Sicheritz-Ponten T."/>
            <person name="Bork P."/>
            <person name="Wang J."/>
            <person name="Brunak S."/>
            <person name="Ehrlich S.D."/>
        </authorList>
    </citation>
    <scope>NUCLEOTIDE SEQUENCE [LARGE SCALE GENOMIC DNA]</scope>
</reference>
<evidence type="ECO:0000256" key="2">
    <source>
        <dbReference type="ARBA" id="ARBA00004651"/>
    </source>
</evidence>
<dbReference type="InterPro" id="IPR003660">
    <property type="entry name" value="HAMP_dom"/>
</dbReference>
<evidence type="ECO:0000256" key="11">
    <source>
        <dbReference type="SAM" id="Phobius"/>
    </source>
</evidence>
<evidence type="ECO:0000256" key="5">
    <source>
        <dbReference type="ARBA" id="ARBA00022553"/>
    </source>
</evidence>
<evidence type="ECO:0000259" key="12">
    <source>
        <dbReference type="PROSITE" id="PS50109"/>
    </source>
</evidence>
<feature type="domain" description="Histidine kinase" evidence="12">
    <location>
        <begin position="253"/>
        <end position="470"/>
    </location>
</feature>
<dbReference type="EC" id="2.7.13.3" evidence="3"/>
<dbReference type="GO" id="GO:0016036">
    <property type="term" value="P:cellular response to phosphate starvation"/>
    <property type="evidence" value="ECO:0007669"/>
    <property type="project" value="TreeGrafter"/>
</dbReference>
<protein>
    <recommendedName>
        <fullName evidence="3">histidine kinase</fullName>
        <ecNumber evidence="3">2.7.13.3</ecNumber>
    </recommendedName>
</protein>
<comment type="caution">
    <text evidence="14">The sequence shown here is derived from an EMBL/GenBank/DDBJ whole genome shotgun (WGS) entry which is preliminary data.</text>
</comment>
<evidence type="ECO:0000259" key="13">
    <source>
        <dbReference type="PROSITE" id="PS50885"/>
    </source>
</evidence>
<evidence type="ECO:0000256" key="4">
    <source>
        <dbReference type="ARBA" id="ARBA00022475"/>
    </source>
</evidence>
<dbReference type="InterPro" id="IPR003661">
    <property type="entry name" value="HisK_dim/P_dom"/>
</dbReference>
<evidence type="ECO:0000256" key="7">
    <source>
        <dbReference type="ARBA" id="ARBA00022692"/>
    </source>
</evidence>
<dbReference type="CDD" id="cd00082">
    <property type="entry name" value="HisKA"/>
    <property type="match status" value="1"/>
</dbReference>
<dbReference type="PROSITE" id="PS50109">
    <property type="entry name" value="HIS_KIN"/>
    <property type="match status" value="1"/>
</dbReference>
<dbReference type="GO" id="GO:0004721">
    <property type="term" value="F:phosphoprotein phosphatase activity"/>
    <property type="evidence" value="ECO:0007669"/>
    <property type="project" value="TreeGrafter"/>
</dbReference>
<gene>
    <name evidence="14" type="ORF">BN569_01062</name>
</gene>
<dbReference type="InterPro" id="IPR005467">
    <property type="entry name" value="His_kinase_dom"/>
</dbReference>
<dbReference type="PRINTS" id="PR00344">
    <property type="entry name" value="BCTRLSENSOR"/>
</dbReference>
<feature type="transmembrane region" description="Helical" evidence="11">
    <location>
        <begin position="9"/>
        <end position="30"/>
    </location>
</feature>
<dbReference type="FunFam" id="3.30.565.10:FF:000006">
    <property type="entry name" value="Sensor histidine kinase WalK"/>
    <property type="match status" value="1"/>
</dbReference>